<dbReference type="AlphaFoldDB" id="A0A6A6ZPT2"/>
<keyword evidence="3" id="KW-1185">Reference proteome</keyword>
<evidence type="ECO:0000313" key="2">
    <source>
        <dbReference type="EMBL" id="KAF2822307.1"/>
    </source>
</evidence>
<reference evidence="2" key="1">
    <citation type="journal article" date="2020" name="Stud. Mycol.">
        <title>101 Dothideomycetes genomes: a test case for predicting lifestyles and emergence of pathogens.</title>
        <authorList>
            <person name="Haridas S."/>
            <person name="Albert R."/>
            <person name="Binder M."/>
            <person name="Bloem J."/>
            <person name="Labutti K."/>
            <person name="Salamov A."/>
            <person name="Andreopoulos B."/>
            <person name="Baker S."/>
            <person name="Barry K."/>
            <person name="Bills G."/>
            <person name="Bluhm B."/>
            <person name="Cannon C."/>
            <person name="Castanera R."/>
            <person name="Culley D."/>
            <person name="Daum C."/>
            <person name="Ezra D."/>
            <person name="Gonzalez J."/>
            <person name="Henrissat B."/>
            <person name="Kuo A."/>
            <person name="Liang C."/>
            <person name="Lipzen A."/>
            <person name="Lutzoni F."/>
            <person name="Magnuson J."/>
            <person name="Mondo S."/>
            <person name="Nolan M."/>
            <person name="Ohm R."/>
            <person name="Pangilinan J."/>
            <person name="Park H.-J."/>
            <person name="Ramirez L."/>
            <person name="Alfaro M."/>
            <person name="Sun H."/>
            <person name="Tritt A."/>
            <person name="Yoshinaga Y."/>
            <person name="Zwiers L.-H."/>
            <person name="Turgeon B."/>
            <person name="Goodwin S."/>
            <person name="Spatafora J."/>
            <person name="Crous P."/>
            <person name="Grigoriev I."/>
        </authorList>
    </citation>
    <scope>NUCLEOTIDE SEQUENCE</scope>
    <source>
        <strain evidence="2">CBS 113818</strain>
    </source>
</reference>
<gene>
    <name evidence="2" type="ORF">CC86DRAFT_373439</name>
</gene>
<sequence>MMSPPTKSYFLLNEPVPGHRIFDLLGRAVYIEEDSLKHPTEAIIRPRLPSKGPDLKTLEPNLYPKHVQAQNAEVLLAKAHSESAKVSISKVLGLFYKHQKTNMKKVSIPAFRRITMEERNDNIETLLNNPEYNEPIIELFQKYPEARFGIIVSIISCFEMEVGNKRSEEREGGGHGTVPSEATGGAGSVTLEAQASDSTTVELSGTYQDEVIMACAYVEMRLKKPDNGWLFWKTHKPSPHDITFTSQAVHPITMTVSVPPTRMEGDQEPLLGGMVEEDDEIVVKAETPEPGGQEDDGLNFVLFA</sequence>
<dbReference type="Proteomes" id="UP000799424">
    <property type="component" value="Unassembled WGS sequence"/>
</dbReference>
<evidence type="ECO:0000313" key="3">
    <source>
        <dbReference type="Proteomes" id="UP000799424"/>
    </source>
</evidence>
<organism evidence="2 3">
    <name type="scientific">Ophiobolus disseminans</name>
    <dbReference type="NCBI Taxonomy" id="1469910"/>
    <lineage>
        <taxon>Eukaryota</taxon>
        <taxon>Fungi</taxon>
        <taxon>Dikarya</taxon>
        <taxon>Ascomycota</taxon>
        <taxon>Pezizomycotina</taxon>
        <taxon>Dothideomycetes</taxon>
        <taxon>Pleosporomycetidae</taxon>
        <taxon>Pleosporales</taxon>
        <taxon>Pleosporineae</taxon>
        <taxon>Phaeosphaeriaceae</taxon>
        <taxon>Ophiobolus</taxon>
    </lineage>
</organism>
<name>A0A6A6ZPT2_9PLEO</name>
<evidence type="ECO:0000256" key="1">
    <source>
        <dbReference type="SAM" id="MobiDB-lite"/>
    </source>
</evidence>
<proteinExistence type="predicted"/>
<dbReference type="EMBL" id="MU006235">
    <property type="protein sequence ID" value="KAF2822307.1"/>
    <property type="molecule type" value="Genomic_DNA"/>
</dbReference>
<feature type="region of interest" description="Disordered" evidence="1">
    <location>
        <begin position="166"/>
        <end position="185"/>
    </location>
</feature>
<protein>
    <submittedName>
        <fullName evidence="2">Uncharacterized protein</fullName>
    </submittedName>
</protein>
<dbReference type="OrthoDB" id="4675404at2759"/>
<accession>A0A6A6ZPT2</accession>